<protein>
    <submittedName>
        <fullName evidence="5">AraC family transcriptional regulator</fullName>
    </submittedName>
</protein>
<comment type="caution">
    <text evidence="5">The sequence shown here is derived from an EMBL/GenBank/DDBJ whole genome shotgun (WGS) entry which is preliminary data.</text>
</comment>
<dbReference type="EMBL" id="VIWO01000003">
    <property type="protein sequence ID" value="TWF41314.1"/>
    <property type="molecule type" value="Genomic_DNA"/>
</dbReference>
<dbReference type="GO" id="GO:0043565">
    <property type="term" value="F:sequence-specific DNA binding"/>
    <property type="evidence" value="ECO:0007669"/>
    <property type="project" value="InterPro"/>
</dbReference>
<dbReference type="PANTHER" id="PTHR46796:SF13">
    <property type="entry name" value="HTH-TYPE TRANSCRIPTIONAL ACTIVATOR RHAS"/>
    <property type="match status" value="1"/>
</dbReference>
<dbReference type="InterPro" id="IPR009057">
    <property type="entry name" value="Homeodomain-like_sf"/>
</dbReference>
<keyword evidence="1" id="KW-0805">Transcription regulation</keyword>
<name>A0A561PT65_9BACT</name>
<sequence>MKMAHYSPSPLLAPFIKTFLVIESDEGIENNTLPDTSVVMSFRIQGTVSLRQEALLTPLSETGISGLRKSARLLRYAPGTTMLLVIFQEGGAAAFFKAPLHELFDTHLPLDDLVQLRKLEMVEEQLREAAQPSQWVAIVEQFLQQELIRQPDVLIHQAVAQIKAADGHIKMKSLAASLFISQDAFEKRFRRSVGTSPKQFAAIVRLRHLLAHYRPHTSLTAAAYSAGYFDQAHFIKDFKGFTGQSPQAFFQSADWW</sequence>
<dbReference type="SMART" id="SM00342">
    <property type="entry name" value="HTH_ARAC"/>
    <property type="match status" value="1"/>
</dbReference>
<accession>A0A561PT65</accession>
<dbReference type="InterPro" id="IPR018060">
    <property type="entry name" value="HTH_AraC"/>
</dbReference>
<evidence type="ECO:0000259" key="4">
    <source>
        <dbReference type="PROSITE" id="PS01124"/>
    </source>
</evidence>
<dbReference type="PROSITE" id="PS01124">
    <property type="entry name" value="HTH_ARAC_FAMILY_2"/>
    <property type="match status" value="1"/>
</dbReference>
<keyword evidence="6" id="KW-1185">Reference proteome</keyword>
<dbReference type="InterPro" id="IPR050204">
    <property type="entry name" value="AraC_XylS_family_regulators"/>
</dbReference>
<dbReference type="SUPFAM" id="SSF46689">
    <property type="entry name" value="Homeodomain-like"/>
    <property type="match status" value="1"/>
</dbReference>
<evidence type="ECO:0000256" key="1">
    <source>
        <dbReference type="ARBA" id="ARBA00023015"/>
    </source>
</evidence>
<organism evidence="5 6">
    <name type="scientific">Chitinophaga polysaccharea</name>
    <dbReference type="NCBI Taxonomy" id="1293035"/>
    <lineage>
        <taxon>Bacteria</taxon>
        <taxon>Pseudomonadati</taxon>
        <taxon>Bacteroidota</taxon>
        <taxon>Chitinophagia</taxon>
        <taxon>Chitinophagales</taxon>
        <taxon>Chitinophagaceae</taxon>
        <taxon>Chitinophaga</taxon>
    </lineage>
</organism>
<proteinExistence type="predicted"/>
<dbReference type="PANTHER" id="PTHR46796">
    <property type="entry name" value="HTH-TYPE TRANSCRIPTIONAL ACTIVATOR RHAS-RELATED"/>
    <property type="match status" value="1"/>
</dbReference>
<reference evidence="5 6" key="1">
    <citation type="submission" date="2019-06" db="EMBL/GenBank/DDBJ databases">
        <title>Sorghum-associated microbial communities from plants grown in Nebraska, USA.</title>
        <authorList>
            <person name="Schachtman D."/>
        </authorList>
    </citation>
    <scope>NUCLEOTIDE SEQUENCE [LARGE SCALE GENOMIC DNA]</scope>
    <source>
        <strain evidence="5 6">1209</strain>
    </source>
</reference>
<gene>
    <name evidence="5" type="ORF">FHW36_103118</name>
</gene>
<dbReference type="GO" id="GO:0003700">
    <property type="term" value="F:DNA-binding transcription factor activity"/>
    <property type="evidence" value="ECO:0007669"/>
    <property type="project" value="InterPro"/>
</dbReference>
<evidence type="ECO:0000313" key="5">
    <source>
        <dbReference type="EMBL" id="TWF41314.1"/>
    </source>
</evidence>
<evidence type="ECO:0000256" key="3">
    <source>
        <dbReference type="ARBA" id="ARBA00023163"/>
    </source>
</evidence>
<dbReference type="RefSeq" id="WP_246121139.1">
    <property type="nucleotide sequence ID" value="NZ_VIWO01000003.1"/>
</dbReference>
<keyword evidence="3" id="KW-0804">Transcription</keyword>
<dbReference type="InterPro" id="IPR046532">
    <property type="entry name" value="DUF6597"/>
</dbReference>
<evidence type="ECO:0000256" key="2">
    <source>
        <dbReference type="ARBA" id="ARBA00023125"/>
    </source>
</evidence>
<evidence type="ECO:0000313" key="6">
    <source>
        <dbReference type="Proteomes" id="UP000320811"/>
    </source>
</evidence>
<dbReference type="Gene3D" id="1.10.10.60">
    <property type="entry name" value="Homeodomain-like"/>
    <property type="match status" value="1"/>
</dbReference>
<dbReference type="Proteomes" id="UP000320811">
    <property type="component" value="Unassembled WGS sequence"/>
</dbReference>
<dbReference type="Pfam" id="PF20240">
    <property type="entry name" value="DUF6597"/>
    <property type="match status" value="1"/>
</dbReference>
<keyword evidence="2" id="KW-0238">DNA-binding</keyword>
<feature type="domain" description="HTH araC/xylS-type" evidence="4">
    <location>
        <begin position="152"/>
        <end position="252"/>
    </location>
</feature>
<dbReference type="Pfam" id="PF12833">
    <property type="entry name" value="HTH_18"/>
    <property type="match status" value="1"/>
</dbReference>
<dbReference type="AlphaFoldDB" id="A0A561PT65"/>